<feature type="region of interest" description="Disordered" evidence="1">
    <location>
        <begin position="135"/>
        <end position="169"/>
    </location>
</feature>
<dbReference type="AlphaFoldDB" id="A0A6H5HQZ6"/>
<evidence type="ECO:0000256" key="1">
    <source>
        <dbReference type="SAM" id="MobiDB-lite"/>
    </source>
</evidence>
<protein>
    <submittedName>
        <fullName evidence="3">Uncharacterized protein</fullName>
    </submittedName>
</protein>
<gene>
    <name evidence="2" type="ORF">NTEN_LOCUS22671</name>
    <name evidence="3" type="ORF">NTEN_LOCUS22672</name>
</gene>
<feature type="non-terminal residue" evidence="3">
    <location>
        <position position="169"/>
    </location>
</feature>
<feature type="compositionally biased region" description="Polar residues" evidence="1">
    <location>
        <begin position="20"/>
        <end position="42"/>
    </location>
</feature>
<sequence length="169" mass="19542">MNQVVGEQAIYYPERDEVTEPTTSETIQSSMERTDQSSSLRQPPTPSEALWSPRINTQPSWSPERQVPQVETNTHENAQQNFTQQQHSHQNVNPQPDVSSIAHNTIQMPPPGYNAYNDNRTAGVGHYYYENVNPRLETSNHQQHCNHQQMEYPQYQPQQDPPQMRESVD</sequence>
<evidence type="ECO:0000313" key="3">
    <source>
        <dbReference type="EMBL" id="CAB0018960.1"/>
    </source>
</evidence>
<accession>A0A6H5HQZ6</accession>
<keyword evidence="4" id="KW-1185">Reference proteome</keyword>
<dbReference type="Proteomes" id="UP000479000">
    <property type="component" value="Unassembled WGS sequence"/>
</dbReference>
<organism evidence="3 4">
    <name type="scientific">Nesidiocoris tenuis</name>
    <dbReference type="NCBI Taxonomy" id="355587"/>
    <lineage>
        <taxon>Eukaryota</taxon>
        <taxon>Metazoa</taxon>
        <taxon>Ecdysozoa</taxon>
        <taxon>Arthropoda</taxon>
        <taxon>Hexapoda</taxon>
        <taxon>Insecta</taxon>
        <taxon>Pterygota</taxon>
        <taxon>Neoptera</taxon>
        <taxon>Paraneoptera</taxon>
        <taxon>Hemiptera</taxon>
        <taxon>Heteroptera</taxon>
        <taxon>Panheteroptera</taxon>
        <taxon>Cimicomorpha</taxon>
        <taxon>Miridae</taxon>
        <taxon>Dicyphina</taxon>
        <taxon>Nesidiocoris</taxon>
    </lineage>
</organism>
<feature type="compositionally biased region" description="Polar residues" evidence="1">
    <location>
        <begin position="54"/>
        <end position="63"/>
    </location>
</feature>
<evidence type="ECO:0000313" key="4">
    <source>
        <dbReference type="Proteomes" id="UP000479000"/>
    </source>
</evidence>
<feature type="compositionally biased region" description="Polar residues" evidence="1">
    <location>
        <begin position="92"/>
        <end position="104"/>
    </location>
</feature>
<feature type="compositionally biased region" description="Low complexity" evidence="1">
    <location>
        <begin position="148"/>
        <end position="169"/>
    </location>
</feature>
<reference evidence="3 4" key="1">
    <citation type="submission" date="2020-02" db="EMBL/GenBank/DDBJ databases">
        <authorList>
            <person name="Ferguson B K."/>
        </authorList>
    </citation>
    <scope>NUCLEOTIDE SEQUENCE [LARGE SCALE GENOMIC DNA]</scope>
</reference>
<dbReference type="EMBL" id="CADCXU010033601">
    <property type="protein sequence ID" value="CAB0018959.1"/>
    <property type="molecule type" value="Genomic_DNA"/>
</dbReference>
<evidence type="ECO:0000313" key="2">
    <source>
        <dbReference type="EMBL" id="CAB0018959.1"/>
    </source>
</evidence>
<feature type="region of interest" description="Disordered" evidence="1">
    <location>
        <begin position="1"/>
        <end position="104"/>
    </location>
</feature>
<proteinExistence type="predicted"/>
<feature type="compositionally biased region" description="Low complexity" evidence="1">
    <location>
        <begin position="75"/>
        <end position="91"/>
    </location>
</feature>
<feature type="compositionally biased region" description="Polar residues" evidence="1">
    <location>
        <begin position="136"/>
        <end position="147"/>
    </location>
</feature>
<dbReference type="EMBL" id="CADCXU010033602">
    <property type="protein sequence ID" value="CAB0018960.1"/>
    <property type="molecule type" value="Genomic_DNA"/>
</dbReference>
<name>A0A6H5HQZ6_9HEMI</name>